<name>A0A7W4I7V3_GLUDI</name>
<dbReference type="InterPro" id="IPR006881">
    <property type="entry name" value="RepA_C"/>
</dbReference>
<dbReference type="AlphaFoldDB" id="A0A7W4I7V3"/>
<sequence length="303" mass="33589">MGVVHKLIETNGKQGALALDIDRKIIEIASDYMADEEGGIGFLYSGWAQAALPHKRLADDAVWQIQTDKVTMIVEPGRRAVRDASPIPVGVPFGSKARLIMLYLQTEALKRQNREVELGGSLRAWLKRMGIPQGGKSINDVKEQAERLSRCRLSFHIQHGSSSGLINQNIVDSAMFSEAEEIVPTRKRQLVAQVRLSELFYEQLKKHPVPIEEAAIRALNGHSQALDLYCWLAYRLHALQRQTPITWVALKAQFGPGTGRMDHFKTGFIDNLKLALAVYPEAGVTVGPAGVVLYPSRPPIAPR</sequence>
<reference evidence="1 2" key="1">
    <citation type="submission" date="2020-04" db="EMBL/GenBank/DDBJ databases">
        <title>Description of novel Gluconacetobacter.</title>
        <authorList>
            <person name="Sombolestani A."/>
        </authorList>
    </citation>
    <scope>NUCLEOTIDE SEQUENCE [LARGE SCALE GENOMIC DNA]</scope>
    <source>
        <strain evidence="1 2">LMG 7603</strain>
    </source>
</reference>
<comment type="caution">
    <text evidence="1">The sequence shown here is derived from an EMBL/GenBank/DDBJ whole genome shotgun (WGS) entry which is preliminary data.</text>
</comment>
<dbReference type="Proteomes" id="UP000550787">
    <property type="component" value="Unassembled WGS sequence"/>
</dbReference>
<protein>
    <submittedName>
        <fullName evidence="1">Plasmid replication initiator</fullName>
    </submittedName>
</protein>
<evidence type="ECO:0000313" key="1">
    <source>
        <dbReference type="EMBL" id="MBB2157908.1"/>
    </source>
</evidence>
<dbReference type="Pfam" id="PF04796">
    <property type="entry name" value="RepA_C"/>
    <property type="match status" value="1"/>
</dbReference>
<accession>A0A7W4I7V3</accession>
<organism evidence="1 2">
    <name type="scientific">Gluconacetobacter diazotrophicus</name>
    <name type="common">Acetobacter diazotrophicus</name>
    <dbReference type="NCBI Taxonomy" id="33996"/>
    <lineage>
        <taxon>Bacteria</taxon>
        <taxon>Pseudomonadati</taxon>
        <taxon>Pseudomonadota</taxon>
        <taxon>Alphaproteobacteria</taxon>
        <taxon>Acetobacterales</taxon>
        <taxon>Acetobacteraceae</taxon>
        <taxon>Gluconacetobacter</taxon>
    </lineage>
</organism>
<proteinExistence type="predicted"/>
<gene>
    <name evidence="1" type="ORF">HLH33_16640</name>
</gene>
<dbReference type="EMBL" id="JABEQG010000048">
    <property type="protein sequence ID" value="MBB2157908.1"/>
    <property type="molecule type" value="Genomic_DNA"/>
</dbReference>
<evidence type="ECO:0000313" key="2">
    <source>
        <dbReference type="Proteomes" id="UP000550787"/>
    </source>
</evidence>
<dbReference type="RefSeq" id="WP_183116430.1">
    <property type="nucleotide sequence ID" value="NZ_JABEQG010000048.1"/>
</dbReference>